<evidence type="ECO:0000256" key="6">
    <source>
        <dbReference type="ARBA" id="ARBA00022989"/>
    </source>
</evidence>
<evidence type="ECO:0000256" key="5">
    <source>
        <dbReference type="ARBA" id="ARBA00022692"/>
    </source>
</evidence>
<feature type="transmembrane region" description="Helical" evidence="8">
    <location>
        <begin position="16"/>
        <end position="42"/>
    </location>
</feature>
<comment type="similarity">
    <text evidence="2">Belongs to the autoinducer-2 exporter (AI-2E) (TC 2.A.86) family.</text>
</comment>
<feature type="transmembrane region" description="Helical" evidence="8">
    <location>
        <begin position="227"/>
        <end position="244"/>
    </location>
</feature>
<keyword evidence="5 8" id="KW-0812">Transmembrane</keyword>
<comment type="caution">
    <text evidence="9">The sequence shown here is derived from an EMBL/GenBank/DDBJ whole genome shotgun (WGS) entry which is preliminary data.</text>
</comment>
<keyword evidence="4" id="KW-1003">Cell membrane</keyword>
<keyword evidence="6 8" id="KW-1133">Transmembrane helix</keyword>
<evidence type="ECO:0000313" key="10">
    <source>
        <dbReference type="Proteomes" id="UP000770785"/>
    </source>
</evidence>
<dbReference type="EMBL" id="JAATJH010000004">
    <property type="protein sequence ID" value="NJC27122.1"/>
    <property type="molecule type" value="Genomic_DNA"/>
</dbReference>
<proteinExistence type="inferred from homology"/>
<feature type="transmembrane region" description="Helical" evidence="8">
    <location>
        <begin position="201"/>
        <end position="221"/>
    </location>
</feature>
<feature type="transmembrane region" description="Helical" evidence="8">
    <location>
        <begin position="251"/>
        <end position="280"/>
    </location>
</feature>
<feature type="transmembrane region" description="Helical" evidence="8">
    <location>
        <begin position="62"/>
        <end position="82"/>
    </location>
</feature>
<evidence type="ECO:0000256" key="4">
    <source>
        <dbReference type="ARBA" id="ARBA00022475"/>
    </source>
</evidence>
<comment type="subcellular location">
    <subcellularLocation>
        <location evidence="1">Cell membrane</location>
        <topology evidence="1">Multi-pass membrane protein</topology>
    </subcellularLocation>
</comment>
<evidence type="ECO:0000256" key="8">
    <source>
        <dbReference type="SAM" id="Phobius"/>
    </source>
</evidence>
<evidence type="ECO:0000256" key="2">
    <source>
        <dbReference type="ARBA" id="ARBA00009773"/>
    </source>
</evidence>
<evidence type="ECO:0000256" key="1">
    <source>
        <dbReference type="ARBA" id="ARBA00004651"/>
    </source>
</evidence>
<feature type="transmembrane region" description="Helical" evidence="8">
    <location>
        <begin position="140"/>
        <end position="163"/>
    </location>
</feature>
<evidence type="ECO:0000313" key="9">
    <source>
        <dbReference type="EMBL" id="NJC27122.1"/>
    </source>
</evidence>
<dbReference type="Proteomes" id="UP000770785">
    <property type="component" value="Unassembled WGS sequence"/>
</dbReference>
<protein>
    <submittedName>
        <fullName evidence="9">PurR-regulated permease PerM</fullName>
    </submittedName>
</protein>
<reference evidence="9 10" key="1">
    <citation type="submission" date="2020-03" db="EMBL/GenBank/DDBJ databases">
        <title>Genomic Encyclopedia of Type Strains, Phase IV (KMG-IV): sequencing the most valuable type-strain genomes for metagenomic binning, comparative biology and taxonomic classification.</title>
        <authorList>
            <person name="Goeker M."/>
        </authorList>
    </citation>
    <scope>NUCLEOTIDE SEQUENCE [LARGE SCALE GENOMIC DNA]</scope>
    <source>
        <strain evidence="9 10">DSM 105096</strain>
    </source>
</reference>
<sequence>MSDSDGSPLLRSTLQLILVIGVVTFLFFGRGFLLPIVVAGILSLIVDPIDEKLRSWGWKPGFAIFGAFFVLLVFFVGLFFAISQQMSSLVESWPQLERALSSQINAFRESSGLGGLIPELPSFEDDESVMEDLPVTSESVMSILSATLSTMGDFVLVLVYVILMLAQKQRLRSFIIRLAPDEKRGLAHQTMNEGREVVQKYLRGQLILIATLAALYSAGFLIIGMEYAILIAILVAVMSLIPYLGNILGGLIAVAIAFAGGGGSTAIFGVLITMSIAQFLESYFLTPLVVGDEVNLNPLTTILCVVGLAILWGPIGAVIAIPLTGIVRIVFSHVRGLEDYAFLMGQEKAKLPQRH</sequence>
<keyword evidence="10" id="KW-1185">Reference proteome</keyword>
<dbReference type="PANTHER" id="PTHR21716">
    <property type="entry name" value="TRANSMEMBRANE PROTEIN"/>
    <property type="match status" value="1"/>
</dbReference>
<dbReference type="InterPro" id="IPR002549">
    <property type="entry name" value="AI-2E-like"/>
</dbReference>
<organism evidence="9 10">
    <name type="scientific">Neolewinella antarctica</name>
    <dbReference type="NCBI Taxonomy" id="442734"/>
    <lineage>
        <taxon>Bacteria</taxon>
        <taxon>Pseudomonadati</taxon>
        <taxon>Bacteroidota</taxon>
        <taxon>Saprospiria</taxon>
        <taxon>Saprospirales</taxon>
        <taxon>Lewinellaceae</taxon>
        <taxon>Neolewinella</taxon>
    </lineage>
</organism>
<evidence type="ECO:0000256" key="7">
    <source>
        <dbReference type="ARBA" id="ARBA00023136"/>
    </source>
</evidence>
<accession>A0ABX0XED9</accession>
<evidence type="ECO:0000256" key="3">
    <source>
        <dbReference type="ARBA" id="ARBA00022448"/>
    </source>
</evidence>
<keyword evidence="3" id="KW-0813">Transport</keyword>
<name>A0ABX0XED9_9BACT</name>
<dbReference type="PANTHER" id="PTHR21716:SF53">
    <property type="entry name" value="PERMEASE PERM-RELATED"/>
    <property type="match status" value="1"/>
</dbReference>
<dbReference type="RefSeq" id="WP_168037942.1">
    <property type="nucleotide sequence ID" value="NZ_JAATJH010000004.1"/>
</dbReference>
<dbReference type="Pfam" id="PF01594">
    <property type="entry name" value="AI-2E_transport"/>
    <property type="match status" value="1"/>
</dbReference>
<gene>
    <name evidence="9" type="ORF">GGR27_002635</name>
</gene>
<feature type="transmembrane region" description="Helical" evidence="8">
    <location>
        <begin position="300"/>
        <end position="327"/>
    </location>
</feature>
<keyword evidence="7 8" id="KW-0472">Membrane</keyword>